<feature type="compositionally biased region" description="Polar residues" evidence="19">
    <location>
        <begin position="165"/>
        <end position="179"/>
    </location>
</feature>
<evidence type="ECO:0000256" key="20">
    <source>
        <dbReference type="SAM" id="SignalP"/>
    </source>
</evidence>
<keyword evidence="15" id="KW-0539">Nucleus</keyword>
<dbReference type="GO" id="GO:0005634">
    <property type="term" value="C:nucleus"/>
    <property type="evidence" value="ECO:0007669"/>
    <property type="project" value="UniProtKB-SubCell"/>
</dbReference>
<dbReference type="InterPro" id="IPR008917">
    <property type="entry name" value="TF_DNA-bd_sf"/>
</dbReference>
<evidence type="ECO:0000256" key="6">
    <source>
        <dbReference type="ARBA" id="ARBA00022499"/>
    </source>
</evidence>
<keyword evidence="5" id="KW-0963">Cytoplasm</keyword>
<proteinExistence type="predicted"/>
<reference evidence="23" key="2">
    <citation type="submission" date="2017-02" db="UniProtKB">
        <authorList>
            <consortium name="WormBaseParasite"/>
        </authorList>
    </citation>
    <scope>IDENTIFICATION</scope>
</reference>
<keyword evidence="20" id="KW-0732">Signal</keyword>
<dbReference type="PROSITE" id="PS50259">
    <property type="entry name" value="G_PROTEIN_RECEP_F3_4"/>
    <property type="match status" value="1"/>
</dbReference>
<organism evidence="22 23">
    <name type="scientific">Angiostrongylus cantonensis</name>
    <name type="common">Rat lungworm</name>
    <dbReference type="NCBI Taxonomy" id="6313"/>
    <lineage>
        <taxon>Eukaryota</taxon>
        <taxon>Metazoa</taxon>
        <taxon>Ecdysozoa</taxon>
        <taxon>Nematoda</taxon>
        <taxon>Chromadorea</taxon>
        <taxon>Rhabditida</taxon>
        <taxon>Rhabditina</taxon>
        <taxon>Rhabditomorpha</taxon>
        <taxon>Strongyloidea</taxon>
        <taxon>Metastrongylidae</taxon>
        <taxon>Angiostrongylus</taxon>
    </lineage>
</organism>
<evidence type="ECO:0000256" key="15">
    <source>
        <dbReference type="ARBA" id="ARBA00023242"/>
    </source>
</evidence>
<dbReference type="FunFam" id="1.20.5.170:FF:000071">
    <property type="entry name" value="Neural retina-specific leucine zipper protein"/>
    <property type="match status" value="1"/>
</dbReference>
<keyword evidence="12" id="KW-0472">Membrane</keyword>
<dbReference type="PANTHER" id="PTHR10129:SF44">
    <property type="entry name" value="TRAFFIC JAM, ISOFORM C"/>
    <property type="match status" value="1"/>
</dbReference>
<keyword evidence="10" id="KW-0805">Transcription regulation</keyword>
<comment type="subunit">
    <text evidence="17">Interacts with FIZ1; this interaction represses transactivation. Interacts (via the leucine-zipper domain) with CRX.</text>
</comment>
<evidence type="ECO:0000256" key="7">
    <source>
        <dbReference type="ARBA" id="ARBA00022692"/>
    </source>
</evidence>
<evidence type="ECO:0000256" key="11">
    <source>
        <dbReference type="ARBA" id="ARBA00023125"/>
    </source>
</evidence>
<feature type="region of interest" description="Disordered" evidence="19">
    <location>
        <begin position="157"/>
        <end position="209"/>
    </location>
</feature>
<dbReference type="GO" id="GO:0005737">
    <property type="term" value="C:cytoplasm"/>
    <property type="evidence" value="ECO:0007669"/>
    <property type="project" value="UniProtKB-SubCell"/>
</dbReference>
<feature type="signal peptide" evidence="20">
    <location>
        <begin position="1"/>
        <end position="18"/>
    </location>
</feature>
<keyword evidence="8" id="KW-0832">Ubl conjugation</keyword>
<evidence type="ECO:0000256" key="9">
    <source>
        <dbReference type="ARBA" id="ARBA00022989"/>
    </source>
</evidence>
<dbReference type="InterPro" id="IPR004826">
    <property type="entry name" value="bZIP_Maf"/>
</dbReference>
<dbReference type="WBParaSite" id="ACAC_0001394901-mRNA-1">
    <property type="protein sequence ID" value="ACAC_0001394901-mRNA-1"/>
    <property type="gene ID" value="ACAC_0001394901"/>
</dbReference>
<dbReference type="STRING" id="6313.A0A0K0DQB0"/>
<feature type="chain" id="PRO_5005326882" description="Neural retina-specific leucine zipper protein" evidence="20">
    <location>
        <begin position="19"/>
        <end position="395"/>
    </location>
</feature>
<keyword evidence="11" id="KW-0238">DNA-binding</keyword>
<keyword evidence="4" id="KW-0217">Developmental protein</keyword>
<dbReference type="CDD" id="cd14697">
    <property type="entry name" value="bZIP_Maf"/>
    <property type="match status" value="1"/>
</dbReference>
<dbReference type="PANTHER" id="PTHR10129">
    <property type="entry name" value="TRANSCRIPTION FACTOR MAF"/>
    <property type="match status" value="1"/>
</dbReference>
<evidence type="ECO:0000256" key="14">
    <source>
        <dbReference type="ARBA" id="ARBA00023163"/>
    </source>
</evidence>
<keyword evidence="7" id="KW-0812">Transmembrane</keyword>
<sequence>MTPFLWNLFLISLCTLYAVKTPLTMSFSFSLSASIPLILLFFPKLYMIVLHPEKNVRASYTTTKLIRCHFGNSQQTLDNKHLSTIGKMMRTFSIAGKRKSEPLDEDVARLVEACRRYQDEKLSSTTANLLLEEEEDEVGTMLAGSIENSVRTVLSTMSGGARPTSMISPTSKRQSLTPSHTEEVVAKSLSTQGKPARQNPRNRDNNTIEDDGFEEVVELYKEQICLDIGTDMDSYCKPSPSSSSMSVSPTLPSPSNSFTQSPLGPEVTDEELQRISVRQLNQRLQGHDRQLVTMLKQKRRTLKNRGYALNCRVRRIQNQLQLEADNIQLRDQIRNLLQVLSEVQARLQYYEPTFVLNDYTYMTSTMPMMYQNTGTNFLMATNAPSSNICQMPQQQ</sequence>
<evidence type="ECO:0000313" key="23">
    <source>
        <dbReference type="WBParaSite" id="ACAC_0001394901-mRNA-1"/>
    </source>
</evidence>
<keyword evidence="14" id="KW-0804">Transcription</keyword>
<dbReference type="GO" id="GO:0045944">
    <property type="term" value="P:positive regulation of transcription by RNA polymerase II"/>
    <property type="evidence" value="ECO:0007669"/>
    <property type="project" value="UniProtKB-ARBA"/>
</dbReference>
<evidence type="ECO:0000256" key="4">
    <source>
        <dbReference type="ARBA" id="ARBA00022473"/>
    </source>
</evidence>
<dbReference type="SUPFAM" id="SSF47454">
    <property type="entry name" value="A DNA-binding domain in eukaryotic transcription factors"/>
    <property type="match status" value="1"/>
</dbReference>
<dbReference type="SUPFAM" id="SSF57959">
    <property type="entry name" value="Leucine zipper domain"/>
    <property type="match status" value="1"/>
</dbReference>
<keyword evidence="6" id="KW-1017">Isopeptide bond</keyword>
<feature type="compositionally biased region" description="Low complexity" evidence="19">
    <location>
        <begin position="238"/>
        <end position="255"/>
    </location>
</feature>
<comment type="function">
    <text evidence="16">Acts as a transcriptional activator which regulates the expression of several rod-specific genes, including RHO and PDE6B. Also functions as a transcriptional coactivator, stimulating transcription mediated by the transcription factor CRX and NR2E3. Binds to the rhodopsin promoter in a sequence-specific manner.</text>
</comment>
<evidence type="ECO:0000256" key="8">
    <source>
        <dbReference type="ARBA" id="ARBA00022843"/>
    </source>
</evidence>
<name>A0A0K0DQB0_ANGCA</name>
<dbReference type="GO" id="GO:0016020">
    <property type="term" value="C:membrane"/>
    <property type="evidence" value="ECO:0007669"/>
    <property type="project" value="UniProtKB-SubCell"/>
</dbReference>
<accession>A0A0K0DQB0</accession>
<reference evidence="22" key="1">
    <citation type="submission" date="2012-09" db="EMBL/GenBank/DDBJ databases">
        <authorList>
            <person name="Martin A.A."/>
        </authorList>
    </citation>
    <scope>NUCLEOTIDE SEQUENCE</scope>
</reference>
<evidence type="ECO:0000256" key="18">
    <source>
        <dbReference type="ARBA" id="ARBA00071773"/>
    </source>
</evidence>
<dbReference type="InterPro" id="IPR017978">
    <property type="entry name" value="GPCR_3_C"/>
</dbReference>
<evidence type="ECO:0000259" key="21">
    <source>
        <dbReference type="PROSITE" id="PS50259"/>
    </source>
</evidence>
<evidence type="ECO:0000256" key="13">
    <source>
        <dbReference type="ARBA" id="ARBA00023159"/>
    </source>
</evidence>
<keyword evidence="22" id="KW-1185">Reference proteome</keyword>
<feature type="region of interest" description="Disordered" evidence="19">
    <location>
        <begin position="236"/>
        <end position="264"/>
    </location>
</feature>
<evidence type="ECO:0000256" key="2">
    <source>
        <dbReference type="ARBA" id="ARBA00004141"/>
    </source>
</evidence>
<evidence type="ECO:0000256" key="3">
    <source>
        <dbReference type="ARBA" id="ARBA00004496"/>
    </source>
</evidence>
<dbReference type="AlphaFoldDB" id="A0A0K0DQB0"/>
<evidence type="ECO:0000256" key="1">
    <source>
        <dbReference type="ARBA" id="ARBA00004123"/>
    </source>
</evidence>
<dbReference type="GO" id="GO:0000978">
    <property type="term" value="F:RNA polymerase II cis-regulatory region sequence-specific DNA binding"/>
    <property type="evidence" value="ECO:0007669"/>
    <property type="project" value="TreeGrafter"/>
</dbReference>
<dbReference type="Pfam" id="PF03131">
    <property type="entry name" value="bZIP_Maf"/>
    <property type="match status" value="1"/>
</dbReference>
<dbReference type="InterPro" id="IPR024874">
    <property type="entry name" value="Transcription_factor_Maf_fam"/>
</dbReference>
<evidence type="ECO:0000256" key="12">
    <source>
        <dbReference type="ARBA" id="ARBA00023136"/>
    </source>
</evidence>
<evidence type="ECO:0000256" key="16">
    <source>
        <dbReference type="ARBA" id="ARBA00055281"/>
    </source>
</evidence>
<dbReference type="GO" id="GO:0000981">
    <property type="term" value="F:DNA-binding transcription factor activity, RNA polymerase II-specific"/>
    <property type="evidence" value="ECO:0007669"/>
    <property type="project" value="TreeGrafter"/>
</dbReference>
<evidence type="ECO:0000256" key="17">
    <source>
        <dbReference type="ARBA" id="ARBA00066263"/>
    </source>
</evidence>
<evidence type="ECO:0000313" key="22">
    <source>
        <dbReference type="Proteomes" id="UP000035642"/>
    </source>
</evidence>
<evidence type="ECO:0000256" key="10">
    <source>
        <dbReference type="ARBA" id="ARBA00023015"/>
    </source>
</evidence>
<keyword evidence="9" id="KW-1133">Transmembrane helix</keyword>
<dbReference type="Proteomes" id="UP000035642">
    <property type="component" value="Unassembled WGS sequence"/>
</dbReference>
<feature type="domain" description="G-protein coupled receptors family 3 profile" evidence="21">
    <location>
        <begin position="1"/>
        <end position="64"/>
    </location>
</feature>
<keyword evidence="13" id="KW-0010">Activator</keyword>
<dbReference type="GO" id="GO:0004930">
    <property type="term" value="F:G protein-coupled receptor activity"/>
    <property type="evidence" value="ECO:0007669"/>
    <property type="project" value="InterPro"/>
</dbReference>
<evidence type="ECO:0000256" key="5">
    <source>
        <dbReference type="ARBA" id="ARBA00022490"/>
    </source>
</evidence>
<evidence type="ECO:0000256" key="19">
    <source>
        <dbReference type="SAM" id="MobiDB-lite"/>
    </source>
</evidence>
<dbReference type="Gene3D" id="1.20.5.170">
    <property type="match status" value="1"/>
</dbReference>
<protein>
    <recommendedName>
        <fullName evidence="18">Neural retina-specific leucine zipper protein</fullName>
    </recommendedName>
</protein>
<comment type="subcellular location">
    <subcellularLocation>
        <location evidence="3">Cytoplasm</location>
    </subcellularLocation>
    <subcellularLocation>
        <location evidence="2">Membrane</location>
        <topology evidence="2">Multi-pass membrane protein</topology>
    </subcellularLocation>
    <subcellularLocation>
        <location evidence="1">Nucleus</location>
    </subcellularLocation>
</comment>
<dbReference type="InterPro" id="IPR046347">
    <property type="entry name" value="bZIP_sf"/>
</dbReference>